<dbReference type="GO" id="GO:0006261">
    <property type="term" value="P:DNA-templated DNA replication"/>
    <property type="evidence" value="ECO:0007669"/>
    <property type="project" value="TreeGrafter"/>
</dbReference>
<dbReference type="GO" id="GO:0003677">
    <property type="term" value="F:DNA binding"/>
    <property type="evidence" value="ECO:0007669"/>
    <property type="project" value="InterPro"/>
</dbReference>
<dbReference type="EC" id="2.7.7.7" evidence="11"/>
<dbReference type="FunFam" id="1.10.8.60:FF:000013">
    <property type="entry name" value="DNA polymerase III subunit gamma/tau"/>
    <property type="match status" value="1"/>
</dbReference>
<feature type="domain" description="AAA+ ATPase" evidence="13">
    <location>
        <begin position="38"/>
        <end position="168"/>
    </location>
</feature>
<protein>
    <recommendedName>
        <fullName evidence="11">DNA polymerase III subunit gamma/tau</fullName>
        <ecNumber evidence="11">2.7.7.7</ecNumber>
    </recommendedName>
</protein>
<evidence type="ECO:0000256" key="4">
    <source>
        <dbReference type="ARBA" id="ARBA00022705"/>
    </source>
</evidence>
<name>A0A9X2A645_9FLAO</name>
<keyword evidence="7" id="KW-0862">Zinc</keyword>
<dbReference type="Pfam" id="PF13177">
    <property type="entry name" value="DNA_pol3_delta2"/>
    <property type="match status" value="1"/>
</dbReference>
<dbReference type="PANTHER" id="PTHR11669:SF0">
    <property type="entry name" value="PROTEIN STICHEL-LIKE 2"/>
    <property type="match status" value="1"/>
</dbReference>
<evidence type="ECO:0000256" key="10">
    <source>
        <dbReference type="ARBA" id="ARBA00049244"/>
    </source>
</evidence>
<keyword evidence="15" id="KW-1185">Reference proteome</keyword>
<dbReference type="InterPro" id="IPR003593">
    <property type="entry name" value="AAA+_ATPase"/>
</dbReference>
<dbReference type="InterPro" id="IPR008921">
    <property type="entry name" value="DNA_pol3_clamp-load_cplx_C"/>
</dbReference>
<dbReference type="GO" id="GO:0005524">
    <property type="term" value="F:ATP binding"/>
    <property type="evidence" value="ECO:0007669"/>
    <property type="project" value="UniProtKB-KW"/>
</dbReference>
<dbReference type="AlphaFoldDB" id="A0A9X2A645"/>
<dbReference type="PRINTS" id="PR00300">
    <property type="entry name" value="CLPPROTEASEA"/>
</dbReference>
<feature type="compositionally biased region" description="Basic and acidic residues" evidence="12">
    <location>
        <begin position="374"/>
        <end position="390"/>
    </location>
</feature>
<keyword evidence="8 11" id="KW-0067">ATP-binding</keyword>
<accession>A0A9X2A645</accession>
<dbReference type="InterPro" id="IPR050238">
    <property type="entry name" value="DNA_Rep/Repair_Clamp_Loader"/>
</dbReference>
<dbReference type="InterPro" id="IPR001270">
    <property type="entry name" value="ClpA/B"/>
</dbReference>
<evidence type="ECO:0000256" key="9">
    <source>
        <dbReference type="ARBA" id="ARBA00022932"/>
    </source>
</evidence>
<feature type="compositionally biased region" description="Polar residues" evidence="12">
    <location>
        <begin position="454"/>
        <end position="466"/>
    </location>
</feature>
<comment type="similarity">
    <text evidence="1 11">Belongs to the DnaX/STICHEL family.</text>
</comment>
<keyword evidence="3 11" id="KW-0548">Nucleotidyltransferase</keyword>
<dbReference type="Gene3D" id="3.40.50.300">
    <property type="entry name" value="P-loop containing nucleotide triphosphate hydrolases"/>
    <property type="match status" value="1"/>
</dbReference>
<dbReference type="SUPFAM" id="SSF48019">
    <property type="entry name" value="post-AAA+ oligomerization domain-like"/>
    <property type="match status" value="1"/>
</dbReference>
<organism evidence="14 15">
    <name type="scientific">Christiangramia crocea</name>
    <dbReference type="NCBI Taxonomy" id="2904124"/>
    <lineage>
        <taxon>Bacteria</taxon>
        <taxon>Pseudomonadati</taxon>
        <taxon>Bacteroidota</taxon>
        <taxon>Flavobacteriia</taxon>
        <taxon>Flavobacteriales</taxon>
        <taxon>Flavobacteriaceae</taxon>
        <taxon>Christiangramia</taxon>
    </lineage>
</organism>
<evidence type="ECO:0000256" key="11">
    <source>
        <dbReference type="RuleBase" id="RU364063"/>
    </source>
</evidence>
<comment type="caution">
    <text evidence="14">The sequence shown here is derived from an EMBL/GenBank/DDBJ whole genome shotgun (WGS) entry which is preliminary data.</text>
</comment>
<dbReference type="PANTHER" id="PTHR11669">
    <property type="entry name" value="REPLICATION FACTOR C / DNA POLYMERASE III GAMMA-TAU SUBUNIT"/>
    <property type="match status" value="1"/>
</dbReference>
<dbReference type="NCBIfam" id="NF004046">
    <property type="entry name" value="PRK05563.1"/>
    <property type="match status" value="1"/>
</dbReference>
<evidence type="ECO:0000256" key="7">
    <source>
        <dbReference type="ARBA" id="ARBA00022833"/>
    </source>
</evidence>
<comment type="catalytic activity">
    <reaction evidence="10 11">
        <text>DNA(n) + a 2'-deoxyribonucleoside 5'-triphosphate = DNA(n+1) + diphosphate</text>
        <dbReference type="Rhea" id="RHEA:22508"/>
        <dbReference type="Rhea" id="RHEA-COMP:17339"/>
        <dbReference type="Rhea" id="RHEA-COMP:17340"/>
        <dbReference type="ChEBI" id="CHEBI:33019"/>
        <dbReference type="ChEBI" id="CHEBI:61560"/>
        <dbReference type="ChEBI" id="CHEBI:173112"/>
        <dbReference type="EC" id="2.7.7.7"/>
    </reaction>
</comment>
<dbReference type="NCBIfam" id="NF011531">
    <property type="entry name" value="PRK14971.1"/>
    <property type="match status" value="1"/>
</dbReference>
<dbReference type="SUPFAM" id="SSF52540">
    <property type="entry name" value="P-loop containing nucleoside triphosphate hydrolases"/>
    <property type="match status" value="1"/>
</dbReference>
<dbReference type="NCBIfam" id="TIGR02397">
    <property type="entry name" value="dnaX_nterm"/>
    <property type="match status" value="1"/>
</dbReference>
<dbReference type="Pfam" id="PF22608">
    <property type="entry name" value="DNAX_ATPase_lid"/>
    <property type="match status" value="1"/>
</dbReference>
<evidence type="ECO:0000256" key="5">
    <source>
        <dbReference type="ARBA" id="ARBA00022723"/>
    </source>
</evidence>
<evidence type="ECO:0000313" key="14">
    <source>
        <dbReference type="EMBL" id="MCG9971790.1"/>
    </source>
</evidence>
<sequence>MEHFVVSARKYRPQTFKDVVGQQAITNTLANAIKNNHLAQALLFTGPRGVGKTTCARILAKMINQKETPDPDEDFAFNIFELDAASNNGVDQIRELIDQVRIPPQVGSYKVYIIDEVHMLSQAAFNAFLKTLEEPPKHAIFILATTEKHKIIPTILSRCQIFDFKRITVTDTRNYLANIAQQEGVNAEDDALHIIAQKADGAMRDALSIYDRVVSFSGNDLTRKAVTENLNVLDYDTYMQVTDLILENNIPQLLVKFNDILSSGFDGHHFIAGLASHFRDLLVCKDQKTINLLEVGEQTKAKYFEQSQKTSHRFLMEAIDLANSCDLKYKTSHNQRLLVELCLMQLASIGFDFEKKKPEPKIIPASNFEKEAVSISSEKKEIVRENEHDTSSPSEEAELPENDIATETCAKEEEEDYYSEESPATTDKSMEVEENIEANSEENQRNPAPEPESESQPVTKSPTKQSLPEIKREKVSGLSLKSITKKKELAEKQRAMMPAEEVMDESFNEEEMVTEWKNYTEKLKKKGEKILASILESQTPVLKGKDIHLTFPNETMKLDLEREENKLMNYLNKKLRNTHISLKIKVDEATSRKYAFTPQEKYEKLKEANPLIDKLRATFDLDV</sequence>
<keyword evidence="5" id="KW-0479">Metal-binding</keyword>
<dbReference type="InterPro" id="IPR012763">
    <property type="entry name" value="DNA_pol_III_sug/sutau_N"/>
</dbReference>
<dbReference type="EMBL" id="JAJSON010000019">
    <property type="protein sequence ID" value="MCG9971790.1"/>
    <property type="molecule type" value="Genomic_DNA"/>
</dbReference>
<dbReference type="CDD" id="cd00009">
    <property type="entry name" value="AAA"/>
    <property type="match status" value="1"/>
</dbReference>
<keyword evidence="2 11" id="KW-0808">Transferase</keyword>
<keyword evidence="4 11" id="KW-0235">DNA replication</keyword>
<keyword evidence="6 11" id="KW-0547">Nucleotide-binding</keyword>
<dbReference type="CDD" id="cd18137">
    <property type="entry name" value="HLD_clamp_pol_III_gamma_tau"/>
    <property type="match status" value="1"/>
</dbReference>
<dbReference type="InterPro" id="IPR045085">
    <property type="entry name" value="HLD_clamp_pol_III_gamma_tau"/>
</dbReference>
<reference evidence="14" key="1">
    <citation type="submission" date="2021-12" db="EMBL/GenBank/DDBJ databases">
        <title>Description of Gramella crocea sp. nov., a new bacterium isolated from activated sludge.</title>
        <authorList>
            <person name="Zhang X."/>
        </authorList>
    </citation>
    <scope>NUCLEOTIDE SEQUENCE</scope>
    <source>
        <strain evidence="14">YB25</strain>
    </source>
</reference>
<dbReference type="GO" id="GO:0046872">
    <property type="term" value="F:metal ion binding"/>
    <property type="evidence" value="ECO:0007669"/>
    <property type="project" value="UniProtKB-KW"/>
</dbReference>
<dbReference type="Pfam" id="PF12169">
    <property type="entry name" value="DNA_pol3_gamma3"/>
    <property type="match status" value="1"/>
</dbReference>
<evidence type="ECO:0000256" key="8">
    <source>
        <dbReference type="ARBA" id="ARBA00022840"/>
    </source>
</evidence>
<feature type="region of interest" description="Disordered" evidence="12">
    <location>
        <begin position="374"/>
        <end position="475"/>
    </location>
</feature>
<comment type="subunit">
    <text evidence="11">DNA polymerase III contains a core (composed of alpha, epsilon and theta chains) that associates with a tau subunit. This core dimerizes to form the POLIII' complex. PolIII' associates with the gamma complex (composed of gamma, delta, delta', psi and chi chains) and with the beta chain to form the complete DNA polymerase III complex.</text>
</comment>
<evidence type="ECO:0000259" key="13">
    <source>
        <dbReference type="SMART" id="SM00382"/>
    </source>
</evidence>
<dbReference type="Gene3D" id="1.10.8.60">
    <property type="match status" value="1"/>
</dbReference>
<comment type="function">
    <text evidence="11">DNA polymerase III is a complex, multichain enzyme responsible for most of the replicative synthesis in bacteria. This DNA polymerase also exhibits 3' to 5' exonuclease activity.</text>
</comment>
<dbReference type="GO" id="GO:0003887">
    <property type="term" value="F:DNA-directed DNA polymerase activity"/>
    <property type="evidence" value="ECO:0007669"/>
    <property type="project" value="UniProtKB-KW"/>
</dbReference>
<evidence type="ECO:0000256" key="2">
    <source>
        <dbReference type="ARBA" id="ARBA00022679"/>
    </source>
</evidence>
<evidence type="ECO:0000313" key="15">
    <source>
        <dbReference type="Proteomes" id="UP001139344"/>
    </source>
</evidence>
<keyword evidence="9 11" id="KW-0239">DNA-directed DNA polymerase</keyword>
<evidence type="ECO:0000256" key="3">
    <source>
        <dbReference type="ARBA" id="ARBA00022695"/>
    </source>
</evidence>
<dbReference type="Gene3D" id="1.20.272.10">
    <property type="match status" value="1"/>
</dbReference>
<gene>
    <name evidence="11" type="primary">dnaX</name>
    <name evidence="14" type="ORF">LU635_09095</name>
</gene>
<dbReference type="InterPro" id="IPR022754">
    <property type="entry name" value="DNA_pol_III_gamma-3"/>
</dbReference>
<evidence type="ECO:0000256" key="1">
    <source>
        <dbReference type="ARBA" id="ARBA00006360"/>
    </source>
</evidence>
<dbReference type="InterPro" id="IPR005790">
    <property type="entry name" value="DNA_polIII_delta"/>
</dbReference>
<dbReference type="SMART" id="SM00382">
    <property type="entry name" value="AAA"/>
    <property type="match status" value="1"/>
</dbReference>
<dbReference type="Proteomes" id="UP001139344">
    <property type="component" value="Unassembled WGS sequence"/>
</dbReference>
<proteinExistence type="inferred from homology"/>
<dbReference type="InterPro" id="IPR027417">
    <property type="entry name" value="P-loop_NTPase"/>
</dbReference>
<dbReference type="GO" id="GO:0009360">
    <property type="term" value="C:DNA polymerase III complex"/>
    <property type="evidence" value="ECO:0007669"/>
    <property type="project" value="InterPro"/>
</dbReference>
<dbReference type="NCBIfam" id="TIGR01128">
    <property type="entry name" value="holA"/>
    <property type="match status" value="1"/>
</dbReference>
<evidence type="ECO:0000256" key="12">
    <source>
        <dbReference type="SAM" id="MobiDB-lite"/>
    </source>
</evidence>
<evidence type="ECO:0000256" key="6">
    <source>
        <dbReference type="ARBA" id="ARBA00022741"/>
    </source>
</evidence>
<dbReference type="RefSeq" id="WP_240098371.1">
    <property type="nucleotide sequence ID" value="NZ_JAJSON010000019.1"/>
</dbReference>